<dbReference type="CDD" id="cd00121">
    <property type="entry name" value="MATH"/>
    <property type="match status" value="1"/>
</dbReference>
<sequence length="252" mass="28709">MWANRRAAAQFSVVSCKKSGECLRQRGDLDDFEVYTANSSWGWRDFIKFEELMDPKNGLYDEKEDAVTFKAEIVAEEPNGMPGVRTEDVLLVNGKLVNVNKHLLAAHSKYFRTLFFGENAKESPSIQIHELSDAVTKFERLISIIDPQGVDLDDECVEDILLLANRFLLDSVVNRCVEFLMTRSKKTALFKFRLAHQCGIIGMKELILEEMTKRDFMIAGKNYINNCSENAKLGAEAVKELSERHKELFGTE</sequence>
<keyword evidence="3" id="KW-1185">Reference proteome</keyword>
<evidence type="ECO:0000259" key="1">
    <source>
        <dbReference type="PROSITE" id="PS50097"/>
    </source>
</evidence>
<dbReference type="SMART" id="SM00225">
    <property type="entry name" value="BTB"/>
    <property type="match status" value="1"/>
</dbReference>
<dbReference type="Pfam" id="PF00651">
    <property type="entry name" value="BTB"/>
    <property type="match status" value="1"/>
</dbReference>
<dbReference type="Proteomes" id="UP000887572">
    <property type="component" value="Unplaced"/>
</dbReference>
<dbReference type="WBParaSite" id="Gr19_v10_g10187.t1">
    <property type="protein sequence ID" value="Gr19_v10_g10187.t1"/>
    <property type="gene ID" value="Gr19_v10_g10187"/>
</dbReference>
<dbReference type="Gene3D" id="2.60.210.10">
    <property type="entry name" value="Apoptosis, Tumor Necrosis Factor Receptor Associated Protein 2, Chain A"/>
    <property type="match status" value="1"/>
</dbReference>
<accession>A0A914GPC6</accession>
<dbReference type="PANTHER" id="PTHR47022:SF1">
    <property type="entry name" value="BTB AND MATH DOMAIN-CONTAINING PROTEIN 36-RELATED"/>
    <property type="match status" value="1"/>
</dbReference>
<dbReference type="InterPro" id="IPR000210">
    <property type="entry name" value="BTB/POZ_dom"/>
</dbReference>
<dbReference type="PANTHER" id="PTHR47022">
    <property type="entry name" value="BTB AND MATH DOMAIN-CONTAINING PROTEIN 36-RELATED"/>
    <property type="match status" value="1"/>
</dbReference>
<dbReference type="InterPro" id="IPR008974">
    <property type="entry name" value="TRAF-like"/>
</dbReference>
<organism evidence="3 4">
    <name type="scientific">Globodera rostochiensis</name>
    <name type="common">Golden nematode worm</name>
    <name type="synonym">Heterodera rostochiensis</name>
    <dbReference type="NCBI Taxonomy" id="31243"/>
    <lineage>
        <taxon>Eukaryota</taxon>
        <taxon>Metazoa</taxon>
        <taxon>Ecdysozoa</taxon>
        <taxon>Nematoda</taxon>
        <taxon>Chromadorea</taxon>
        <taxon>Rhabditida</taxon>
        <taxon>Tylenchina</taxon>
        <taxon>Tylenchomorpha</taxon>
        <taxon>Tylenchoidea</taxon>
        <taxon>Heteroderidae</taxon>
        <taxon>Heteroderinae</taxon>
        <taxon>Globodera</taxon>
    </lineage>
</organism>
<protein>
    <submittedName>
        <fullName evidence="4">BTB domain-containing protein</fullName>
    </submittedName>
</protein>
<dbReference type="SUPFAM" id="SSF49599">
    <property type="entry name" value="TRAF domain-like"/>
    <property type="match status" value="1"/>
</dbReference>
<dbReference type="AlphaFoldDB" id="A0A914GPC6"/>
<evidence type="ECO:0000313" key="4">
    <source>
        <dbReference type="WBParaSite" id="Gr19_v10_g10187.t1"/>
    </source>
</evidence>
<evidence type="ECO:0000259" key="2">
    <source>
        <dbReference type="PROSITE" id="PS50144"/>
    </source>
</evidence>
<dbReference type="InterPro" id="IPR002083">
    <property type="entry name" value="MATH/TRAF_dom"/>
</dbReference>
<dbReference type="PROSITE" id="PS50144">
    <property type="entry name" value="MATH"/>
    <property type="match status" value="1"/>
</dbReference>
<proteinExistence type="predicted"/>
<feature type="domain" description="BTB" evidence="1">
    <location>
        <begin position="86"/>
        <end position="154"/>
    </location>
</feature>
<feature type="domain" description="MATH" evidence="2">
    <location>
        <begin position="1"/>
        <end position="73"/>
    </location>
</feature>
<dbReference type="PROSITE" id="PS50097">
    <property type="entry name" value="BTB"/>
    <property type="match status" value="1"/>
</dbReference>
<name>A0A914GPC6_GLORO</name>
<dbReference type="Gene3D" id="3.30.710.10">
    <property type="entry name" value="Potassium Channel Kv1.1, Chain A"/>
    <property type="match status" value="1"/>
</dbReference>
<dbReference type="InterPro" id="IPR011333">
    <property type="entry name" value="SKP1/BTB/POZ_sf"/>
</dbReference>
<reference evidence="4" key="1">
    <citation type="submission" date="2022-11" db="UniProtKB">
        <authorList>
            <consortium name="WormBaseParasite"/>
        </authorList>
    </citation>
    <scope>IDENTIFICATION</scope>
</reference>
<evidence type="ECO:0000313" key="3">
    <source>
        <dbReference type="Proteomes" id="UP000887572"/>
    </source>
</evidence>
<dbReference type="SUPFAM" id="SSF54695">
    <property type="entry name" value="POZ domain"/>
    <property type="match status" value="1"/>
</dbReference>